<dbReference type="Proteomes" id="UP000238589">
    <property type="component" value="Unassembled WGS sequence"/>
</dbReference>
<dbReference type="EMBL" id="PVLQ01000032">
    <property type="protein sequence ID" value="PRD65236.1"/>
    <property type="molecule type" value="Genomic_DNA"/>
</dbReference>
<dbReference type="Pfam" id="PF11655">
    <property type="entry name" value="DUF2589"/>
    <property type="match status" value="2"/>
</dbReference>
<dbReference type="RefSeq" id="WP_105748495.1">
    <property type="nucleotide sequence ID" value="NZ_PVLQ01000032.1"/>
</dbReference>
<gene>
    <name evidence="1" type="ORF">C6P64_10380</name>
</gene>
<dbReference type="InterPro" id="IPR024510">
    <property type="entry name" value="DUF2589"/>
</dbReference>
<keyword evidence="2" id="KW-1185">Reference proteome</keyword>
<dbReference type="AlphaFoldDB" id="A0A2S9K436"/>
<protein>
    <recommendedName>
        <fullName evidence="3">DUF2589 domain-containing protein</fullName>
    </recommendedName>
</protein>
<dbReference type="OrthoDB" id="1043330at2"/>
<proteinExistence type="predicted"/>
<accession>A0A2S9K436</accession>
<sequence length="279" mass="29231">MAANPGTELSSLNFGNMIGGPLCAVIEAQTQAARATADFIKTVGFDQDNKPVYVEFKYPKEVAPYQPAVEAHVASVTVSNPGSGYESAPTVTFSAGSSDTAAQAQAVVENGKVVRIELTDGGSYGSAPTVTLGAPTGDGGIQATATVVFATRKDAVEAKFQDMKIEVPLLTMLPIPFIRVEEATIDFNAKINSIETQSQSSDLAIGGNLEVKQRWPGGSAKLNVSCSYKKTTASGSNVERTYSMHIFVKASQDEMPAGMEKLLGVLEGAMRSTPVGAVK</sequence>
<evidence type="ECO:0000313" key="1">
    <source>
        <dbReference type="EMBL" id="PRD65236.1"/>
    </source>
</evidence>
<comment type="caution">
    <text evidence="1">The sequence shown here is derived from an EMBL/GenBank/DDBJ whole genome shotgun (WGS) entry which is preliminary data.</text>
</comment>
<evidence type="ECO:0008006" key="3">
    <source>
        <dbReference type="Google" id="ProtNLM"/>
    </source>
</evidence>
<name>A0A2S9K436_9BURK</name>
<reference evidence="1 2" key="1">
    <citation type="submission" date="2018-03" db="EMBL/GenBank/DDBJ databases">
        <title>Comparative genomics illustrates the genes involved in a hyperalkaliphilic mechanisms of Serpentinomonas isolated from highly-alkaline calcium-rich serpentinized springs.</title>
        <authorList>
            <person name="Suzuki S."/>
            <person name="Ishii S."/>
            <person name="Walworth N."/>
            <person name="Bird L."/>
            <person name="Kuenen J.G."/>
            <person name="Nealson K.H."/>
        </authorList>
    </citation>
    <scope>NUCLEOTIDE SEQUENCE [LARGE SCALE GENOMIC DNA]</scope>
    <source>
        <strain evidence="1 2">P1</strain>
    </source>
</reference>
<organism evidence="1 2">
    <name type="scientific">Malikia granosa</name>
    <dbReference type="NCBI Taxonomy" id="263067"/>
    <lineage>
        <taxon>Bacteria</taxon>
        <taxon>Pseudomonadati</taxon>
        <taxon>Pseudomonadota</taxon>
        <taxon>Betaproteobacteria</taxon>
        <taxon>Burkholderiales</taxon>
        <taxon>Comamonadaceae</taxon>
        <taxon>Malikia</taxon>
    </lineage>
</organism>
<evidence type="ECO:0000313" key="2">
    <source>
        <dbReference type="Proteomes" id="UP000238589"/>
    </source>
</evidence>